<accession>A0ABM6Y4K1</accession>
<dbReference type="EMBL" id="CP031555">
    <property type="protein sequence ID" value="AXO15667.1"/>
    <property type="molecule type" value="Genomic_DNA"/>
</dbReference>
<proteinExistence type="predicted"/>
<name>A0ABM6Y4K1_9PROT</name>
<gene>
    <name evidence="2" type="ORF">DY252_16625</name>
</gene>
<dbReference type="InterPro" id="IPR008768">
    <property type="entry name" value="Gp9-like"/>
</dbReference>
<organism evidence="2 3">
    <name type="scientific">Thalassospira indica</name>
    <dbReference type="NCBI Taxonomy" id="1891279"/>
    <lineage>
        <taxon>Bacteria</taxon>
        <taxon>Pseudomonadati</taxon>
        <taxon>Pseudomonadota</taxon>
        <taxon>Alphaproteobacteria</taxon>
        <taxon>Rhodospirillales</taxon>
        <taxon>Thalassospiraceae</taxon>
        <taxon>Thalassospira</taxon>
    </lineage>
</organism>
<evidence type="ECO:0000313" key="3">
    <source>
        <dbReference type="Proteomes" id="UP000256971"/>
    </source>
</evidence>
<evidence type="ECO:0000256" key="1">
    <source>
        <dbReference type="SAM" id="MobiDB-lite"/>
    </source>
</evidence>
<protein>
    <submittedName>
        <fullName evidence="2">Uncharacterized protein</fullName>
    </submittedName>
</protein>
<dbReference type="RefSeq" id="WP_064788457.1">
    <property type="nucleotide sequence ID" value="NZ_CP031555.1"/>
</dbReference>
<sequence>MTTEPDLLAPEAEIPEVPEAAETPELPDIESEVPETELDPADVADLVPETPDAYAISLADGIGEIDADLNQRLHAAGFSNAQAQLVYDLAGEVLSPLLGDLDQAAQRATDRAALVAEFGGTESWKKLAPKIESWGKANLPETAFETLCQTADGVRAMHRMMAQNNEAALGKVEGGGGAENLRSDIRRKMNDPRYWRDREPTLVAEVQADFARLSSG</sequence>
<feature type="region of interest" description="Disordered" evidence="1">
    <location>
        <begin position="1"/>
        <end position="29"/>
    </location>
</feature>
<reference evidence="2 3" key="1">
    <citation type="submission" date="2018-08" db="EMBL/GenBank/DDBJ databases">
        <title>Complete genome sequence of type strain Thalassospira indica MCCC 1A01103T, isolated from isolated from deep seawater of the Indian Ocean.</title>
        <authorList>
            <person name="Liu Y."/>
        </authorList>
    </citation>
    <scope>NUCLEOTIDE SEQUENCE [LARGE SCALE GENOMIC DNA]</scope>
    <source>
        <strain evidence="2 3">PB8BT</strain>
    </source>
</reference>
<feature type="compositionally biased region" description="Low complexity" evidence="1">
    <location>
        <begin position="7"/>
        <end position="24"/>
    </location>
</feature>
<evidence type="ECO:0000313" key="2">
    <source>
        <dbReference type="EMBL" id="AXO15667.1"/>
    </source>
</evidence>
<dbReference type="Pfam" id="PF05396">
    <property type="entry name" value="Phage_T7_Capsid"/>
    <property type="match status" value="1"/>
</dbReference>
<keyword evidence="3" id="KW-1185">Reference proteome</keyword>
<dbReference type="Proteomes" id="UP000256971">
    <property type="component" value="Chromosome"/>
</dbReference>